<evidence type="ECO:0000256" key="1">
    <source>
        <dbReference type="SAM" id="Phobius"/>
    </source>
</evidence>
<gene>
    <name evidence="2" type="ordered locus">PPA0460</name>
</gene>
<accession>Q6AAK4</accession>
<dbReference type="EMBL" id="AE017283">
    <property type="protein sequence ID" value="AAT82212.1"/>
    <property type="molecule type" value="Genomic_DNA"/>
</dbReference>
<dbReference type="KEGG" id="pac:PPA0460"/>
<keyword evidence="1" id="KW-0812">Transmembrane</keyword>
<evidence type="ECO:0000313" key="3">
    <source>
        <dbReference type="Proteomes" id="UP000000603"/>
    </source>
</evidence>
<sequence>MSAHTAVPSTAVRSCFGIRKGVETSHMSLSYVDSGIILRTPAGMGSVMHSQAVTLLRFVPAALVLFALAIAGVINQAPILTIVSGLMTVALTITLSMVHFFDNA</sequence>
<dbReference type="AlphaFoldDB" id="Q6AAK4"/>
<reference evidence="2 3" key="1">
    <citation type="journal article" date="2004" name="Science">
        <title>The complete genome sequence of Propionibacterium acnes, a commensal of human skin.</title>
        <authorList>
            <person name="Bruggemann H."/>
            <person name="Henne A."/>
            <person name="Hoster F."/>
            <person name="Liesegang H."/>
            <person name="Wiezer A."/>
            <person name="Strittmatter A."/>
            <person name="Hujer S."/>
            <person name="Durre P."/>
            <person name="Gottschalk G."/>
        </authorList>
    </citation>
    <scope>NUCLEOTIDE SEQUENCE [LARGE SCALE GENOMIC DNA]</scope>
    <source>
        <strain evidence="3">DSM 16379 / KPA171202</strain>
    </source>
</reference>
<keyword evidence="1" id="KW-1133">Transmembrane helix</keyword>
<organism evidence="2 3">
    <name type="scientific">Cutibacterium acnes (strain DSM 16379 / KPA171202)</name>
    <name type="common">Propionibacterium acnes</name>
    <dbReference type="NCBI Taxonomy" id="267747"/>
    <lineage>
        <taxon>Bacteria</taxon>
        <taxon>Bacillati</taxon>
        <taxon>Actinomycetota</taxon>
        <taxon>Actinomycetes</taxon>
        <taxon>Propionibacteriales</taxon>
        <taxon>Propionibacteriaceae</taxon>
        <taxon>Cutibacterium</taxon>
    </lineage>
</organism>
<evidence type="ECO:0000313" key="2">
    <source>
        <dbReference type="EMBL" id="AAT82212.1"/>
    </source>
</evidence>
<name>Q6AAK4_CUTAK</name>
<dbReference type="Proteomes" id="UP000000603">
    <property type="component" value="Chromosome"/>
</dbReference>
<keyword evidence="1" id="KW-0472">Membrane</keyword>
<dbReference type="HOGENOM" id="CLU_177773_0_0_11"/>
<feature type="transmembrane region" description="Helical" evidence="1">
    <location>
        <begin position="54"/>
        <end position="74"/>
    </location>
</feature>
<feature type="transmembrane region" description="Helical" evidence="1">
    <location>
        <begin position="80"/>
        <end position="101"/>
    </location>
</feature>
<proteinExistence type="predicted"/>
<dbReference type="EnsemblBacteria" id="AAT82212">
    <property type="protein sequence ID" value="AAT82212"/>
    <property type="gene ID" value="PPA0460"/>
</dbReference>
<protein>
    <submittedName>
        <fullName evidence="2">Uncharacterized protein</fullName>
    </submittedName>
</protein>